<keyword evidence="3" id="KW-1185">Reference proteome</keyword>
<evidence type="ECO:0000256" key="1">
    <source>
        <dbReference type="SAM" id="MobiDB-lite"/>
    </source>
</evidence>
<accession>A0AA97FJS9</accession>
<sequence>MPLSWRADAWMLERDDPAPIRVRTGEFSPERVRADGSLEPGRVVVKTDDLGAVDVPYQLLTPPWPPPAGLRPMRPGEGGRPWG</sequence>
<dbReference type="KEGG" id="mbet:N8K70_01435"/>
<dbReference type="RefSeq" id="WP_317139835.1">
    <property type="nucleotide sequence ID" value="NZ_CP118157.1"/>
</dbReference>
<dbReference type="AlphaFoldDB" id="A0AA97FJS9"/>
<dbReference type="Proteomes" id="UP001305498">
    <property type="component" value="Chromosome"/>
</dbReference>
<gene>
    <name evidence="2" type="ORF">N8K70_01435</name>
</gene>
<proteinExistence type="predicted"/>
<evidence type="ECO:0000313" key="2">
    <source>
        <dbReference type="EMBL" id="WOF23364.1"/>
    </source>
</evidence>
<organism evidence="2 3">
    <name type="scientific">Microbacterium betulae</name>
    <dbReference type="NCBI Taxonomy" id="2981139"/>
    <lineage>
        <taxon>Bacteria</taxon>
        <taxon>Bacillati</taxon>
        <taxon>Actinomycetota</taxon>
        <taxon>Actinomycetes</taxon>
        <taxon>Micrococcales</taxon>
        <taxon>Microbacteriaceae</taxon>
        <taxon>Microbacterium</taxon>
    </lineage>
</organism>
<feature type="region of interest" description="Disordered" evidence="1">
    <location>
        <begin position="63"/>
        <end position="83"/>
    </location>
</feature>
<dbReference type="EMBL" id="CP118157">
    <property type="protein sequence ID" value="WOF23364.1"/>
    <property type="molecule type" value="Genomic_DNA"/>
</dbReference>
<reference evidence="2 3" key="1">
    <citation type="submission" date="2023-02" db="EMBL/GenBank/DDBJ databases">
        <title>Microbacterium betulae sp. nov., isolated from birch wood.</title>
        <authorList>
            <person name="Pasciak M."/>
            <person name="Pawlik K.J."/>
            <person name="Martynowski D."/>
            <person name="Laczmanski L."/>
            <person name="Ciekot J."/>
            <person name="Szponar B."/>
            <person name="Wojcik-Fatla A."/>
            <person name="Mackiewicz B."/>
            <person name="Farian E."/>
            <person name="Cholewa G."/>
            <person name="Cholewa A."/>
            <person name="Dutkiewicz J."/>
        </authorList>
    </citation>
    <scope>NUCLEOTIDE SEQUENCE [LARGE SCALE GENOMIC DNA]</scope>
    <source>
        <strain evidence="2 3">AB</strain>
    </source>
</reference>
<protein>
    <submittedName>
        <fullName evidence="2">Uncharacterized protein</fullName>
    </submittedName>
</protein>
<name>A0AA97FJS9_9MICO</name>
<evidence type="ECO:0000313" key="3">
    <source>
        <dbReference type="Proteomes" id="UP001305498"/>
    </source>
</evidence>